<dbReference type="EMBL" id="CM041552">
    <property type="protein sequence ID" value="KAI3354465.1"/>
    <property type="molecule type" value="Genomic_DNA"/>
</dbReference>
<evidence type="ECO:0000313" key="1">
    <source>
        <dbReference type="EMBL" id="KAI3354465.1"/>
    </source>
</evidence>
<dbReference type="Proteomes" id="UP000831701">
    <property type="component" value="Chromosome 22"/>
</dbReference>
<accession>A0ACB8VGF9</accession>
<keyword evidence="2" id="KW-1185">Reference proteome</keyword>
<organism evidence="1 2">
    <name type="scientific">Scortum barcoo</name>
    <name type="common">barcoo grunter</name>
    <dbReference type="NCBI Taxonomy" id="214431"/>
    <lineage>
        <taxon>Eukaryota</taxon>
        <taxon>Metazoa</taxon>
        <taxon>Chordata</taxon>
        <taxon>Craniata</taxon>
        <taxon>Vertebrata</taxon>
        <taxon>Euteleostomi</taxon>
        <taxon>Actinopterygii</taxon>
        <taxon>Neopterygii</taxon>
        <taxon>Teleostei</taxon>
        <taxon>Neoteleostei</taxon>
        <taxon>Acanthomorphata</taxon>
        <taxon>Eupercaria</taxon>
        <taxon>Centrarchiformes</taxon>
        <taxon>Terapontoidei</taxon>
        <taxon>Terapontidae</taxon>
        <taxon>Scortum</taxon>
    </lineage>
</organism>
<sequence length="810" mass="89529">MARTGFCDSKPLLDLHKKADERRAPLRTWANACGPIDHWQPVKVDESRMALVKIETEHITLILTLERRLSTSERIIMGFHEDSQTNSAADGCVEEPVLLHSLGLQGLHSLQALMPSLLRHEVEVALEKLDLIWDQTFAWDVFLDMMRTQTRNSFPNADLPRHFTDTTRAILVDWLIQIHEILHFQEETLYLAIHLLNRSLRQIKVTTANLQLLGMVCLFLAAKKEECLLPEVSGLCYLMDHTYTKNQLLRMERKVLTALKFDLSYCPPLHFLILLASVARCSAKAVWMARYLLELSLLDGRCVVFLPVQLAGAALCLSRQLLQEPPTPEGEAAWCLASSIHVGSSRMPKEQPRSREHSPCTSSSKNAKDTSNSTTLLAIHSTKDTEDSSRRGSRCSSEKDSGYSDGSDWQQTDGEDQRSSKSHSRGSERAEASQPAQNRDVGQGNPGNPALMPGGCELPPAYFVKNMVLKQPDMVQRRGQVSWRNGSREIGHSSAAHMILLQQPRLLPAPIRLHMPSSCKPSVTGKKIKATYLPILNSYPRIAPHPSKKPPDKSPSNDESQNQSKRVCTEHKSDETPVTRSLTEQPRLVVLTSGLPCSSSSRDSVSSGPTTVSSSQVSASGSTRCTTSSFLATRGLHRNSATGSRYRRFLNTAAILKQSGLLDITLRTKELLRQSNATERDIAQLRQHTELLFRAASNPGHSLNGIPAWEQLHQTMAESGCYPDLKVLQNAQISCHPDSVSQPDSISTGDTNGSLAAENSETPPCLLTTVPHSNQNSPVPQEPHSGQGRELEVISESSEKVFMSPDSSTG</sequence>
<protein>
    <submittedName>
        <fullName evidence="1">Uncharacterized protein</fullName>
    </submittedName>
</protein>
<evidence type="ECO:0000313" key="2">
    <source>
        <dbReference type="Proteomes" id="UP000831701"/>
    </source>
</evidence>
<reference evidence="1" key="1">
    <citation type="submission" date="2022-04" db="EMBL/GenBank/DDBJ databases">
        <title>Jade perch genome.</title>
        <authorList>
            <person name="Chao B."/>
        </authorList>
    </citation>
    <scope>NUCLEOTIDE SEQUENCE</scope>
    <source>
        <strain evidence="1">CB-2022</strain>
    </source>
</reference>
<name>A0ACB8VGF9_9TELE</name>
<gene>
    <name evidence="1" type="ORF">L3Q82_018985</name>
</gene>
<comment type="caution">
    <text evidence="1">The sequence shown here is derived from an EMBL/GenBank/DDBJ whole genome shotgun (WGS) entry which is preliminary data.</text>
</comment>
<proteinExistence type="predicted"/>